<reference evidence="5" key="1">
    <citation type="submission" date="2022-11" db="UniProtKB">
        <authorList>
            <consortium name="WormBaseParasite"/>
        </authorList>
    </citation>
    <scope>IDENTIFICATION</scope>
</reference>
<keyword evidence="3" id="KW-0732">Signal</keyword>
<evidence type="ECO:0000256" key="2">
    <source>
        <dbReference type="SAM" id="Phobius"/>
    </source>
</evidence>
<feature type="compositionally biased region" description="Basic and acidic residues" evidence="1">
    <location>
        <begin position="206"/>
        <end position="229"/>
    </location>
</feature>
<keyword evidence="2" id="KW-0472">Membrane</keyword>
<keyword evidence="4" id="KW-1185">Reference proteome</keyword>
<feature type="transmembrane region" description="Helical" evidence="2">
    <location>
        <begin position="78"/>
        <end position="101"/>
    </location>
</feature>
<evidence type="ECO:0000313" key="4">
    <source>
        <dbReference type="Proteomes" id="UP000887581"/>
    </source>
</evidence>
<dbReference type="AlphaFoldDB" id="A0A915Q0J6"/>
<accession>A0A915Q0J6</accession>
<dbReference type="WBParaSite" id="sdigi.contig530.g8848.t1">
    <property type="protein sequence ID" value="sdigi.contig530.g8848.t1"/>
    <property type="gene ID" value="sdigi.contig530.g8848"/>
</dbReference>
<keyword evidence="2" id="KW-0812">Transmembrane</keyword>
<sequence>MNSILLTTGGILLSMILLNPSAFLAVGAPVCYNCDTGCNDTIILTDTNVNGFDLISLNRTRRSSIEQRSCYKFQLELILIPLSIAVIPFVLCALLLCVWFCGPKESRGKIPEMFRKKSNIDAKDADEIDNQELTCKNGVIMRKDSKKTRFSTAISFIEASYVNDDIVNCDGMKTTNVTDRFLKMGSSDAGNTTTMNDGKMINDQVEMNKNKSSDKEEETSRSDHSEVRTNLKHTRFSDNVDVLGELKVC</sequence>
<proteinExistence type="predicted"/>
<evidence type="ECO:0000256" key="1">
    <source>
        <dbReference type="SAM" id="MobiDB-lite"/>
    </source>
</evidence>
<feature type="signal peptide" evidence="3">
    <location>
        <begin position="1"/>
        <end position="27"/>
    </location>
</feature>
<protein>
    <submittedName>
        <fullName evidence="5">Wall-associated receptor kinase galacturonan-binding domain-containing protein</fullName>
    </submittedName>
</protein>
<feature type="chain" id="PRO_5037984974" evidence="3">
    <location>
        <begin position="28"/>
        <end position="249"/>
    </location>
</feature>
<evidence type="ECO:0000313" key="5">
    <source>
        <dbReference type="WBParaSite" id="sdigi.contig530.g8848.t1"/>
    </source>
</evidence>
<dbReference type="Proteomes" id="UP000887581">
    <property type="component" value="Unplaced"/>
</dbReference>
<name>A0A915Q0J6_9BILA</name>
<evidence type="ECO:0000256" key="3">
    <source>
        <dbReference type="SAM" id="SignalP"/>
    </source>
</evidence>
<keyword evidence="2" id="KW-1133">Transmembrane helix</keyword>
<organism evidence="4 5">
    <name type="scientific">Setaria digitata</name>
    <dbReference type="NCBI Taxonomy" id="48799"/>
    <lineage>
        <taxon>Eukaryota</taxon>
        <taxon>Metazoa</taxon>
        <taxon>Ecdysozoa</taxon>
        <taxon>Nematoda</taxon>
        <taxon>Chromadorea</taxon>
        <taxon>Rhabditida</taxon>
        <taxon>Spirurina</taxon>
        <taxon>Spiruromorpha</taxon>
        <taxon>Filarioidea</taxon>
        <taxon>Setariidae</taxon>
        <taxon>Setaria</taxon>
    </lineage>
</organism>
<feature type="region of interest" description="Disordered" evidence="1">
    <location>
        <begin position="188"/>
        <end position="232"/>
    </location>
</feature>